<dbReference type="SUPFAM" id="SSF50475">
    <property type="entry name" value="FMN-binding split barrel"/>
    <property type="match status" value="1"/>
</dbReference>
<evidence type="ECO:0000313" key="2">
    <source>
        <dbReference type="EMBL" id="OCH95107.1"/>
    </source>
</evidence>
<dbReference type="InterPro" id="IPR052917">
    <property type="entry name" value="Stress-Dev_Protein"/>
</dbReference>
<feature type="domain" description="General stress protein FMN-binding split barrel" evidence="1">
    <location>
        <begin position="29"/>
        <end position="180"/>
    </location>
</feature>
<dbReference type="Pfam" id="PF16242">
    <property type="entry name" value="Pyrid_ox_like"/>
    <property type="match status" value="1"/>
</dbReference>
<organism evidence="2 3">
    <name type="scientific">Obba rivulosa</name>
    <dbReference type="NCBI Taxonomy" id="1052685"/>
    <lineage>
        <taxon>Eukaryota</taxon>
        <taxon>Fungi</taxon>
        <taxon>Dikarya</taxon>
        <taxon>Basidiomycota</taxon>
        <taxon>Agaricomycotina</taxon>
        <taxon>Agaricomycetes</taxon>
        <taxon>Polyporales</taxon>
        <taxon>Gelatoporiaceae</taxon>
        <taxon>Obba</taxon>
    </lineage>
</organism>
<dbReference type="OrthoDB" id="434253at2759"/>
<dbReference type="Proteomes" id="UP000250043">
    <property type="component" value="Unassembled WGS sequence"/>
</dbReference>
<evidence type="ECO:0000259" key="1">
    <source>
        <dbReference type="Pfam" id="PF16242"/>
    </source>
</evidence>
<sequence length="204" mass="22392">MPVSNKQQLDPYSAKAQNDNLTPQEKIIGLHSIVKAVKTGMLTTRSADGFFHSRAMAPAGPYSPTQASLMFVANRASDKFDEIQNDAHVNVSFFDESTTNWASYSGKARILQDADKIDKHWSPALSAWFGNLGDNVHKGDQHDPRVALIEVIPSEIRYWTSTQNAVTRAMNVAISAMTGDSAAPGELRTITADEIQLLEGMRND</sequence>
<protein>
    <recommendedName>
        <fullName evidence="1">General stress protein FMN-binding split barrel domain-containing protein</fullName>
    </recommendedName>
</protein>
<dbReference type="PANTHER" id="PTHR34818:SF1">
    <property type="entry name" value="PROTEIN BLI-3"/>
    <property type="match status" value="1"/>
</dbReference>
<keyword evidence="3" id="KW-1185">Reference proteome</keyword>
<name>A0A8E2J7E5_9APHY</name>
<dbReference type="InterPro" id="IPR012349">
    <property type="entry name" value="Split_barrel_FMN-bd"/>
</dbReference>
<gene>
    <name evidence="2" type="ORF">OBBRIDRAFT_823054</name>
</gene>
<accession>A0A8E2J7E5</accession>
<proteinExistence type="predicted"/>
<dbReference type="Gene3D" id="2.30.110.10">
    <property type="entry name" value="Electron Transport, Fmn-binding Protein, Chain A"/>
    <property type="match status" value="1"/>
</dbReference>
<evidence type="ECO:0000313" key="3">
    <source>
        <dbReference type="Proteomes" id="UP000250043"/>
    </source>
</evidence>
<reference evidence="2 3" key="1">
    <citation type="submission" date="2016-07" db="EMBL/GenBank/DDBJ databases">
        <title>Draft genome of the white-rot fungus Obba rivulosa 3A-2.</title>
        <authorList>
            <consortium name="DOE Joint Genome Institute"/>
            <person name="Miettinen O."/>
            <person name="Riley R."/>
            <person name="Acob R."/>
            <person name="Barry K."/>
            <person name="Cullen D."/>
            <person name="De Vries R."/>
            <person name="Hainaut M."/>
            <person name="Hatakka A."/>
            <person name="Henrissat B."/>
            <person name="Hilden K."/>
            <person name="Kuo R."/>
            <person name="Labutti K."/>
            <person name="Lipzen A."/>
            <person name="Makela M.R."/>
            <person name="Sandor L."/>
            <person name="Spatafora J.W."/>
            <person name="Grigoriev I.V."/>
            <person name="Hibbett D.S."/>
        </authorList>
    </citation>
    <scope>NUCLEOTIDE SEQUENCE [LARGE SCALE GENOMIC DNA]</scope>
    <source>
        <strain evidence="2 3">3A-2</strain>
    </source>
</reference>
<dbReference type="EMBL" id="KV722338">
    <property type="protein sequence ID" value="OCH95107.1"/>
    <property type="molecule type" value="Genomic_DNA"/>
</dbReference>
<dbReference type="InterPro" id="IPR038725">
    <property type="entry name" value="YdaG_split_barrel_FMN-bd"/>
</dbReference>
<dbReference type="PANTHER" id="PTHR34818">
    <property type="entry name" value="PROTEIN BLI-3"/>
    <property type="match status" value="1"/>
</dbReference>
<dbReference type="AlphaFoldDB" id="A0A8E2J7E5"/>